<proteinExistence type="predicted"/>
<keyword evidence="2" id="KW-1185">Reference proteome</keyword>
<accession>A0AAV4DNL2</accession>
<comment type="caution">
    <text evidence="1">The sequence shown here is derived from an EMBL/GenBank/DDBJ whole genome shotgun (WGS) entry which is preliminary data.</text>
</comment>
<reference evidence="1 2" key="1">
    <citation type="journal article" date="2021" name="Elife">
        <title>Chloroplast acquisition without the gene transfer in kleptoplastic sea slugs, Plakobranchus ocellatus.</title>
        <authorList>
            <person name="Maeda T."/>
            <person name="Takahashi S."/>
            <person name="Yoshida T."/>
            <person name="Shimamura S."/>
            <person name="Takaki Y."/>
            <person name="Nagai Y."/>
            <person name="Toyoda A."/>
            <person name="Suzuki Y."/>
            <person name="Arimoto A."/>
            <person name="Ishii H."/>
            <person name="Satoh N."/>
            <person name="Nishiyama T."/>
            <person name="Hasebe M."/>
            <person name="Maruyama T."/>
            <person name="Minagawa J."/>
            <person name="Obokata J."/>
            <person name="Shigenobu S."/>
        </authorList>
    </citation>
    <scope>NUCLEOTIDE SEQUENCE [LARGE SCALE GENOMIC DNA]</scope>
</reference>
<protein>
    <submittedName>
        <fullName evidence="1">Uncharacterized protein</fullName>
    </submittedName>
</protein>
<dbReference type="AlphaFoldDB" id="A0AAV4DNL2"/>
<dbReference type="EMBL" id="BLXT01008109">
    <property type="protein sequence ID" value="GFO45947.1"/>
    <property type="molecule type" value="Genomic_DNA"/>
</dbReference>
<organism evidence="1 2">
    <name type="scientific">Plakobranchus ocellatus</name>
    <dbReference type="NCBI Taxonomy" id="259542"/>
    <lineage>
        <taxon>Eukaryota</taxon>
        <taxon>Metazoa</taxon>
        <taxon>Spiralia</taxon>
        <taxon>Lophotrochozoa</taxon>
        <taxon>Mollusca</taxon>
        <taxon>Gastropoda</taxon>
        <taxon>Heterobranchia</taxon>
        <taxon>Euthyneura</taxon>
        <taxon>Panpulmonata</taxon>
        <taxon>Sacoglossa</taxon>
        <taxon>Placobranchoidea</taxon>
        <taxon>Plakobranchidae</taxon>
        <taxon>Plakobranchus</taxon>
    </lineage>
</organism>
<dbReference type="Proteomes" id="UP000735302">
    <property type="component" value="Unassembled WGS sequence"/>
</dbReference>
<evidence type="ECO:0000313" key="1">
    <source>
        <dbReference type="EMBL" id="GFO45947.1"/>
    </source>
</evidence>
<name>A0AAV4DNL2_9GAST</name>
<feature type="non-terminal residue" evidence="1">
    <location>
        <position position="118"/>
    </location>
</feature>
<sequence>MYTTIIRGLAGSAIIKLTLKTEGREFQPKFDPAPMSNSIASKKAWKEINHGVSMSLCNTVYYGIDLGITTVPTSISFVWIPALVSIWRNKNLDKFATVALNCTVLPQKLIFADSIFNP</sequence>
<evidence type="ECO:0000313" key="2">
    <source>
        <dbReference type="Proteomes" id="UP000735302"/>
    </source>
</evidence>
<gene>
    <name evidence="1" type="ORF">PoB_007245200</name>
</gene>